<dbReference type="InterPro" id="IPR004713">
    <property type="entry name" value="CaH_exchang"/>
</dbReference>
<keyword evidence="6 11" id="KW-0812">Transmembrane</keyword>
<feature type="transmembrane region" description="Helical" evidence="11">
    <location>
        <begin position="156"/>
        <end position="178"/>
    </location>
</feature>
<comment type="function">
    <text evidence="11">Vacuolar cation/proton exchanger (CAX). Translocates Ca(2+) and other metal ions into vacuoles using the proton gradient formed by H(+)-ATPase and H(+)-pyrophosphatase.</text>
</comment>
<keyword evidence="8 11" id="KW-1133">Transmembrane helix</keyword>
<dbReference type="GO" id="GO:0012505">
    <property type="term" value="C:endomembrane system"/>
    <property type="evidence" value="ECO:0007669"/>
    <property type="project" value="UniProtKB-SubCell"/>
</dbReference>
<reference evidence="13 14" key="1">
    <citation type="submission" date="2017-08" db="EMBL/GenBank/DDBJ databases">
        <title>Acidophilic green algal genome provides insights into adaptation to an acidic environment.</title>
        <authorList>
            <person name="Hirooka S."/>
            <person name="Hirose Y."/>
            <person name="Kanesaki Y."/>
            <person name="Higuchi S."/>
            <person name="Fujiwara T."/>
            <person name="Onuma R."/>
            <person name="Era A."/>
            <person name="Ohbayashi R."/>
            <person name="Uzuka A."/>
            <person name="Nozaki H."/>
            <person name="Yoshikawa H."/>
            <person name="Miyagishima S.Y."/>
        </authorList>
    </citation>
    <scope>NUCLEOTIDE SEQUENCE [LARGE SCALE GENOMIC DNA]</scope>
    <source>
        <strain evidence="13 14">NIES-2499</strain>
    </source>
</reference>
<evidence type="ECO:0000256" key="7">
    <source>
        <dbReference type="ARBA" id="ARBA00022837"/>
    </source>
</evidence>
<dbReference type="Proteomes" id="UP000232323">
    <property type="component" value="Unassembled WGS sequence"/>
</dbReference>
<protein>
    <recommendedName>
        <fullName evidence="11">Vacuolar cation/proton exchanger</fullName>
    </recommendedName>
</protein>
<dbReference type="PANTHER" id="PTHR31503:SF22">
    <property type="entry name" value="VACUOLAR CALCIUM ION TRANSPORTER"/>
    <property type="match status" value="1"/>
</dbReference>
<keyword evidence="5 11" id="KW-0109">Calcium transport</keyword>
<keyword evidence="10 11" id="KW-0472">Membrane</keyword>
<keyword evidence="7 11" id="KW-0106">Calcium</keyword>
<dbReference type="NCBIfam" id="TIGR00378">
    <property type="entry name" value="cax"/>
    <property type="match status" value="1"/>
</dbReference>
<dbReference type="EMBL" id="BEGY01000001">
    <property type="protein sequence ID" value="GAX72836.1"/>
    <property type="molecule type" value="Genomic_DNA"/>
</dbReference>
<dbReference type="Gene3D" id="1.20.1420.30">
    <property type="entry name" value="NCX, central ion-binding region"/>
    <property type="match status" value="2"/>
</dbReference>
<comment type="similarity">
    <text evidence="2">Belongs to the Ca(2+):cation antiporter (CaCA) (TC 2.A.19) family. Cation/proton exchanger (CAX) subfamily.</text>
</comment>
<sequence length="470" mass="50598">MVNTSLKRAICVIRAAVRMKMLTQRSMAQRAESIVSIGDNAEDTHRTSYELPSESATPLEQQQQLPLLTSNSWRRTESVKLSIGRTWEAEARLVGRLLSSSYLSVLLLFIPLGIAGGFLHWNPQLVFGLNLVSLIPLALVLGDVTEDLAQHYGDVIGGLLNATFGNVVEVILAVSALYKGLTTVVAASLLGSILSNLLLVLGFSMLIGGMFNKTQSYNTQSTQAHSTLLFLAVLGIAIPTSASQVIPDITEEWIMDISHVSAIVMLCCYICYLFFQLVTHPEGSENGEDANDDGLDAMSHHLEDEEVDDGGGPGVPDILSVPTALGCLAVISVLVALHCEFVTDKIETVSSQTGISQSFIGMIILPIAGNACEHVAAVLMAAKNKMDLSLGIAVGSSLQISLFAIPFVVLVGWVIQVKFSLEIDLFALLAMMFSVIHANLVIATGRSNWLTGVTLIAVYILIATTYFYRE</sequence>
<dbReference type="Pfam" id="PF01699">
    <property type="entry name" value="Na_Ca_ex"/>
    <property type="match status" value="2"/>
</dbReference>
<gene>
    <name evidence="13" type="ORF">CEUSTIGMA_g291.t1</name>
</gene>
<dbReference type="GO" id="GO:0009705">
    <property type="term" value="C:plant-type vacuole membrane"/>
    <property type="evidence" value="ECO:0007669"/>
    <property type="project" value="TreeGrafter"/>
</dbReference>
<evidence type="ECO:0000256" key="3">
    <source>
        <dbReference type="ARBA" id="ARBA00022448"/>
    </source>
</evidence>
<comment type="subcellular location">
    <subcellularLocation>
        <location evidence="1">Endomembrane system</location>
        <topology evidence="1">Multi-pass membrane protein</topology>
    </subcellularLocation>
    <subcellularLocation>
        <location evidence="11">Vacuole membrane</location>
    </subcellularLocation>
</comment>
<feature type="transmembrane region" description="Helical" evidence="11">
    <location>
        <begin position="228"/>
        <end position="247"/>
    </location>
</feature>
<feature type="transmembrane region" description="Helical" evidence="11">
    <location>
        <begin position="359"/>
        <end position="382"/>
    </location>
</feature>
<dbReference type="GO" id="GO:0015369">
    <property type="term" value="F:calcium:proton antiporter activity"/>
    <property type="evidence" value="ECO:0007669"/>
    <property type="project" value="UniProtKB-UniRule"/>
</dbReference>
<evidence type="ECO:0000256" key="2">
    <source>
        <dbReference type="ARBA" id="ARBA00008248"/>
    </source>
</evidence>
<feature type="transmembrane region" description="Helical" evidence="11">
    <location>
        <begin position="184"/>
        <end position="207"/>
    </location>
</feature>
<evidence type="ECO:0000256" key="9">
    <source>
        <dbReference type="ARBA" id="ARBA00023065"/>
    </source>
</evidence>
<evidence type="ECO:0000313" key="14">
    <source>
        <dbReference type="Proteomes" id="UP000232323"/>
    </source>
</evidence>
<keyword evidence="9 11" id="KW-0406">Ion transport</keyword>
<evidence type="ECO:0000256" key="1">
    <source>
        <dbReference type="ARBA" id="ARBA00004127"/>
    </source>
</evidence>
<evidence type="ECO:0000313" key="13">
    <source>
        <dbReference type="EMBL" id="GAX72836.1"/>
    </source>
</evidence>
<proteinExistence type="inferred from homology"/>
<evidence type="ECO:0000256" key="10">
    <source>
        <dbReference type="ARBA" id="ARBA00023136"/>
    </source>
</evidence>
<evidence type="ECO:0000256" key="4">
    <source>
        <dbReference type="ARBA" id="ARBA00022449"/>
    </source>
</evidence>
<evidence type="ECO:0000256" key="5">
    <source>
        <dbReference type="ARBA" id="ARBA00022568"/>
    </source>
</evidence>
<feature type="domain" description="Sodium/calcium exchanger membrane region" evidence="12">
    <location>
        <begin position="324"/>
        <end position="465"/>
    </location>
</feature>
<comment type="caution">
    <text evidence="13">The sequence shown here is derived from an EMBL/GenBank/DDBJ whole genome shotgun (WGS) entry which is preliminary data.</text>
</comment>
<dbReference type="PANTHER" id="PTHR31503">
    <property type="entry name" value="VACUOLAR CALCIUM ION TRANSPORTER"/>
    <property type="match status" value="1"/>
</dbReference>
<feature type="transmembrane region" description="Helical" evidence="11">
    <location>
        <begin position="102"/>
        <end position="119"/>
    </location>
</feature>
<dbReference type="InterPro" id="IPR004837">
    <property type="entry name" value="NaCa_Exmemb"/>
</dbReference>
<dbReference type="InterPro" id="IPR044880">
    <property type="entry name" value="NCX_ion-bd_dom_sf"/>
</dbReference>
<dbReference type="AlphaFoldDB" id="A0A250WQ54"/>
<accession>A0A250WQ54</accession>
<feature type="transmembrane region" description="Helical" evidence="11">
    <location>
        <begin position="253"/>
        <end position="275"/>
    </location>
</feature>
<organism evidence="13 14">
    <name type="scientific">Chlamydomonas eustigma</name>
    <dbReference type="NCBI Taxonomy" id="1157962"/>
    <lineage>
        <taxon>Eukaryota</taxon>
        <taxon>Viridiplantae</taxon>
        <taxon>Chlorophyta</taxon>
        <taxon>core chlorophytes</taxon>
        <taxon>Chlorophyceae</taxon>
        <taxon>CS clade</taxon>
        <taxon>Chlamydomonadales</taxon>
        <taxon>Chlamydomonadaceae</taxon>
        <taxon>Chlamydomonas</taxon>
    </lineage>
</organism>
<dbReference type="GO" id="GO:0006874">
    <property type="term" value="P:intracellular calcium ion homeostasis"/>
    <property type="evidence" value="ECO:0007669"/>
    <property type="project" value="TreeGrafter"/>
</dbReference>
<feature type="transmembrane region" description="Helical" evidence="11">
    <location>
        <begin position="449"/>
        <end position="468"/>
    </location>
</feature>
<dbReference type="InterPro" id="IPR004798">
    <property type="entry name" value="CAX-like"/>
</dbReference>
<name>A0A250WQ54_9CHLO</name>
<evidence type="ECO:0000259" key="12">
    <source>
        <dbReference type="Pfam" id="PF01699"/>
    </source>
</evidence>
<keyword evidence="14" id="KW-1185">Reference proteome</keyword>
<comment type="caution">
    <text evidence="11">Lacks conserved residue(s) required for the propagation of feature annotation.</text>
</comment>
<keyword evidence="4 11" id="KW-0050">Antiport</keyword>
<keyword evidence="11" id="KW-0926">Vacuole</keyword>
<dbReference type="OrthoDB" id="1699231at2759"/>
<evidence type="ECO:0000256" key="6">
    <source>
        <dbReference type="ARBA" id="ARBA00022692"/>
    </source>
</evidence>
<evidence type="ECO:0000256" key="11">
    <source>
        <dbReference type="RuleBase" id="RU365028"/>
    </source>
</evidence>
<keyword evidence="3 11" id="KW-0813">Transport</keyword>
<feature type="domain" description="Sodium/calcium exchanger membrane region" evidence="12">
    <location>
        <begin position="125"/>
        <end position="277"/>
    </location>
</feature>
<feature type="transmembrane region" description="Helical" evidence="11">
    <location>
        <begin position="425"/>
        <end position="443"/>
    </location>
</feature>
<feature type="transmembrane region" description="Helical" evidence="11">
    <location>
        <begin position="388"/>
        <end position="413"/>
    </location>
</feature>
<evidence type="ECO:0000256" key="8">
    <source>
        <dbReference type="ARBA" id="ARBA00022989"/>
    </source>
</evidence>